<dbReference type="Gene3D" id="3.30.9.10">
    <property type="entry name" value="D-Amino Acid Oxidase, subunit A, domain 2"/>
    <property type="match status" value="1"/>
</dbReference>
<dbReference type="Gene3D" id="3.50.50.60">
    <property type="entry name" value="FAD/NAD(P)-binding domain"/>
    <property type="match status" value="1"/>
</dbReference>
<dbReference type="PANTHER" id="PTHR13847">
    <property type="entry name" value="SARCOSINE DEHYDROGENASE-RELATED"/>
    <property type="match status" value="1"/>
</dbReference>
<reference evidence="3 4" key="1">
    <citation type="submission" date="2022-12" db="EMBL/GenBank/DDBJ databases">
        <title>Hymenobacter canadensis sp. nov. isolated from lake water of the Cambridge Bay, Canada.</title>
        <authorList>
            <person name="Kim W.H."/>
            <person name="Lee Y.M."/>
        </authorList>
    </citation>
    <scope>NUCLEOTIDE SEQUENCE [LARGE SCALE GENOMIC DNA]</scope>
    <source>
        <strain evidence="3 4">PAMC 29467</strain>
    </source>
</reference>
<name>A0ABY7LPV8_9BACT</name>
<feature type="domain" description="FAD dependent oxidoreductase" evidence="2">
    <location>
        <begin position="19"/>
        <end position="376"/>
    </location>
</feature>
<dbReference type="InterPro" id="IPR036188">
    <property type="entry name" value="FAD/NAD-bd_sf"/>
</dbReference>
<protein>
    <submittedName>
        <fullName evidence="3">FAD-dependent oxidoreductase</fullName>
    </submittedName>
</protein>
<organism evidence="3 4">
    <name type="scientific">Hymenobacter canadensis</name>
    <dbReference type="NCBI Taxonomy" id="2999067"/>
    <lineage>
        <taxon>Bacteria</taxon>
        <taxon>Pseudomonadati</taxon>
        <taxon>Bacteroidota</taxon>
        <taxon>Cytophagia</taxon>
        <taxon>Cytophagales</taxon>
        <taxon>Hymenobacteraceae</taxon>
        <taxon>Hymenobacter</taxon>
    </lineage>
</organism>
<dbReference type="SUPFAM" id="SSF51971">
    <property type="entry name" value="Nucleotide-binding domain"/>
    <property type="match status" value="1"/>
</dbReference>
<evidence type="ECO:0000256" key="1">
    <source>
        <dbReference type="SAM" id="Phobius"/>
    </source>
</evidence>
<keyword evidence="1" id="KW-1133">Transmembrane helix</keyword>
<keyword evidence="4" id="KW-1185">Reference proteome</keyword>
<dbReference type="EMBL" id="CP114767">
    <property type="protein sequence ID" value="WBA41245.1"/>
    <property type="molecule type" value="Genomic_DNA"/>
</dbReference>
<dbReference type="RefSeq" id="WP_269559322.1">
    <property type="nucleotide sequence ID" value="NZ_CP114767.1"/>
</dbReference>
<evidence type="ECO:0000259" key="2">
    <source>
        <dbReference type="Pfam" id="PF01266"/>
    </source>
</evidence>
<dbReference type="Proteomes" id="UP001211005">
    <property type="component" value="Chromosome"/>
</dbReference>
<feature type="transmembrane region" description="Helical" evidence="1">
    <location>
        <begin position="14"/>
        <end position="36"/>
    </location>
</feature>
<keyword evidence="1" id="KW-0472">Membrane</keyword>
<dbReference type="InterPro" id="IPR006076">
    <property type="entry name" value="FAD-dep_OxRdtase"/>
</dbReference>
<gene>
    <name evidence="3" type="ORF">O3303_15660</name>
</gene>
<dbReference type="Pfam" id="PF01266">
    <property type="entry name" value="DAO"/>
    <property type="match status" value="1"/>
</dbReference>
<sequence>MSIPTLSYWEHQTFLHGFDVVVIGAGLVGLTAALHLRRLRPAARVLVLERDVLPNGASTKNAGFACFGSVSELLEQEARGGTAALLAVVQARWEGLAELRALLGDEALQYQPVGGYELFRPAEAELAARCRAALPYYNELLAPIIGRPDVFRDATAQVPATGFAGVSVMLENTAEGALHTGRLMEVLLRQAWAAGVVVVHGCAALALEPGPAQVRMRTLLGEIQAPQVLLATNAFSQQFFPELDAQPGRGQVLVTEPIAGLHLPGTFHYDRGYTYFRQIDGRILLGGGRNLDFAAEATTKPGLTPRVQQYLEELLREVILPGRAVRIDYRWSGVMAFGAELEPIVRPLAPGVFGALRCNGMGVALGAGVGRRAAEMLVSA</sequence>
<dbReference type="PANTHER" id="PTHR13847:SF281">
    <property type="entry name" value="FAD DEPENDENT OXIDOREDUCTASE DOMAIN-CONTAINING PROTEIN"/>
    <property type="match status" value="1"/>
</dbReference>
<evidence type="ECO:0000313" key="4">
    <source>
        <dbReference type="Proteomes" id="UP001211005"/>
    </source>
</evidence>
<accession>A0ABY7LPV8</accession>
<keyword evidence="1" id="KW-0812">Transmembrane</keyword>
<evidence type="ECO:0000313" key="3">
    <source>
        <dbReference type="EMBL" id="WBA41245.1"/>
    </source>
</evidence>
<proteinExistence type="predicted"/>